<sequence length="276" mass="30771">MSWRQALFIAVAGWKHRVAATSVSRPLLTALLLGGSIGCSSYCCYAFVINPLQKLTLDSRKILQNESDNHDRCLHPLYCPDRKQHATNIGSLLLATSSGNSNNAAADKNPHESAALTSSQKNQSSKRTYSTKADKYFQKHHRIPLPEISHDNLDRLLQLHQHPEQKEANNDNAPQSSSASDSNILIIGDVHGCLVELKLLIQKAIHQHNQSQNVRAIVLVGDLVNKGPQSAEVIKFVRRQQQKYHNVFTVRVIMTIALWPLHWVMKSARGNQGMIG</sequence>
<dbReference type="EC" id="3.1.-.-" evidence="4"/>
<dbReference type="Gene3D" id="3.60.21.10">
    <property type="match status" value="1"/>
</dbReference>
<dbReference type="InterPro" id="IPR004843">
    <property type="entry name" value="Calcineurin-like_PHP"/>
</dbReference>
<evidence type="ECO:0000313" key="5">
    <source>
        <dbReference type="Proteomes" id="UP001224775"/>
    </source>
</evidence>
<feature type="region of interest" description="Disordered" evidence="1">
    <location>
        <begin position="100"/>
        <end position="136"/>
    </location>
</feature>
<dbReference type="PANTHER" id="PTHR42850:SF4">
    <property type="entry name" value="ZINC-DEPENDENT ENDOPOLYPHOSPHATASE"/>
    <property type="match status" value="1"/>
</dbReference>
<evidence type="ECO:0000259" key="3">
    <source>
        <dbReference type="Pfam" id="PF00149"/>
    </source>
</evidence>
<gene>
    <name evidence="4" type="ORF">QTG54_007698</name>
</gene>
<evidence type="ECO:0000256" key="1">
    <source>
        <dbReference type="SAM" id="MobiDB-lite"/>
    </source>
</evidence>
<reference evidence="4" key="1">
    <citation type="submission" date="2023-06" db="EMBL/GenBank/DDBJ databases">
        <title>Survivors Of The Sea: Transcriptome response of Skeletonema marinoi to long-term dormancy.</title>
        <authorList>
            <person name="Pinder M.I.M."/>
            <person name="Kourtchenko O."/>
            <person name="Robertson E.K."/>
            <person name="Larsson T."/>
            <person name="Maumus F."/>
            <person name="Osuna-Cruz C.M."/>
            <person name="Vancaester E."/>
            <person name="Stenow R."/>
            <person name="Vandepoele K."/>
            <person name="Ploug H."/>
            <person name="Bruchert V."/>
            <person name="Godhe A."/>
            <person name="Topel M."/>
        </authorList>
    </citation>
    <scope>NUCLEOTIDE SEQUENCE</scope>
    <source>
        <strain evidence="4">R05AC</strain>
    </source>
</reference>
<keyword evidence="5" id="KW-1185">Reference proteome</keyword>
<dbReference type="InterPro" id="IPR029052">
    <property type="entry name" value="Metallo-depent_PP-like"/>
</dbReference>
<dbReference type="InterPro" id="IPR050126">
    <property type="entry name" value="Ap4A_hydrolase"/>
</dbReference>
<keyword evidence="2" id="KW-0472">Membrane</keyword>
<dbReference type="GO" id="GO:0000298">
    <property type="term" value="F:endopolyphosphatase activity"/>
    <property type="evidence" value="ECO:0007669"/>
    <property type="project" value="TreeGrafter"/>
</dbReference>
<feature type="compositionally biased region" description="Polar residues" evidence="1">
    <location>
        <begin position="115"/>
        <end position="131"/>
    </location>
</feature>
<keyword evidence="4" id="KW-0378">Hydrolase</keyword>
<organism evidence="4 5">
    <name type="scientific">Skeletonema marinoi</name>
    <dbReference type="NCBI Taxonomy" id="267567"/>
    <lineage>
        <taxon>Eukaryota</taxon>
        <taxon>Sar</taxon>
        <taxon>Stramenopiles</taxon>
        <taxon>Ochrophyta</taxon>
        <taxon>Bacillariophyta</taxon>
        <taxon>Coscinodiscophyceae</taxon>
        <taxon>Thalassiosirophycidae</taxon>
        <taxon>Thalassiosirales</taxon>
        <taxon>Skeletonemataceae</taxon>
        <taxon>Skeletonema</taxon>
        <taxon>Skeletonema marinoi-dohrnii complex</taxon>
    </lineage>
</organism>
<evidence type="ECO:0000313" key="4">
    <source>
        <dbReference type="EMBL" id="KAK1742125.1"/>
    </source>
</evidence>
<dbReference type="PANTHER" id="PTHR42850">
    <property type="entry name" value="METALLOPHOSPHOESTERASE"/>
    <property type="match status" value="1"/>
</dbReference>
<dbReference type="GO" id="GO:0005737">
    <property type="term" value="C:cytoplasm"/>
    <property type="evidence" value="ECO:0007669"/>
    <property type="project" value="TreeGrafter"/>
</dbReference>
<proteinExistence type="predicted"/>
<dbReference type="AlphaFoldDB" id="A0AAD9DDU0"/>
<evidence type="ECO:0000256" key="2">
    <source>
        <dbReference type="SAM" id="Phobius"/>
    </source>
</evidence>
<dbReference type="Pfam" id="PF00149">
    <property type="entry name" value="Metallophos"/>
    <property type="match status" value="1"/>
</dbReference>
<protein>
    <submittedName>
        <fullName evidence="4">Metallophosphoesterase</fullName>
        <ecNumber evidence="4">3.1.-.-</ecNumber>
    </submittedName>
</protein>
<feature type="transmembrane region" description="Helical" evidence="2">
    <location>
        <begin position="30"/>
        <end position="52"/>
    </location>
</feature>
<dbReference type="GO" id="GO:0006798">
    <property type="term" value="P:polyphosphate catabolic process"/>
    <property type="evidence" value="ECO:0007669"/>
    <property type="project" value="TreeGrafter"/>
</dbReference>
<feature type="domain" description="Calcineurin-like phosphoesterase" evidence="3">
    <location>
        <begin position="183"/>
        <end position="251"/>
    </location>
</feature>
<dbReference type="GO" id="GO:0016791">
    <property type="term" value="F:phosphatase activity"/>
    <property type="evidence" value="ECO:0007669"/>
    <property type="project" value="TreeGrafter"/>
</dbReference>
<keyword evidence="2" id="KW-0812">Transmembrane</keyword>
<comment type="caution">
    <text evidence="4">The sequence shown here is derived from an EMBL/GenBank/DDBJ whole genome shotgun (WGS) entry which is preliminary data.</text>
</comment>
<keyword evidence="2" id="KW-1133">Transmembrane helix</keyword>
<dbReference type="SUPFAM" id="SSF56300">
    <property type="entry name" value="Metallo-dependent phosphatases"/>
    <property type="match status" value="1"/>
</dbReference>
<dbReference type="EMBL" id="JATAAI010000012">
    <property type="protein sequence ID" value="KAK1742125.1"/>
    <property type="molecule type" value="Genomic_DNA"/>
</dbReference>
<feature type="transmembrane region" description="Helical" evidence="2">
    <location>
        <begin position="248"/>
        <end position="265"/>
    </location>
</feature>
<dbReference type="Proteomes" id="UP001224775">
    <property type="component" value="Unassembled WGS sequence"/>
</dbReference>
<accession>A0AAD9DDU0</accession>
<name>A0AAD9DDU0_9STRA</name>